<dbReference type="Proteomes" id="UP000800040">
    <property type="component" value="Unassembled WGS sequence"/>
</dbReference>
<reference evidence="2" key="1">
    <citation type="submission" date="2020-01" db="EMBL/GenBank/DDBJ databases">
        <authorList>
            <consortium name="DOE Joint Genome Institute"/>
            <person name="Haridas S."/>
            <person name="Albert R."/>
            <person name="Binder M."/>
            <person name="Bloem J."/>
            <person name="Labutti K."/>
            <person name="Salamov A."/>
            <person name="Andreopoulos B."/>
            <person name="Baker S.E."/>
            <person name="Barry K."/>
            <person name="Bills G."/>
            <person name="Bluhm B.H."/>
            <person name="Cannon C."/>
            <person name="Castanera R."/>
            <person name="Culley D.E."/>
            <person name="Daum C."/>
            <person name="Ezra D."/>
            <person name="Gonzalez J.B."/>
            <person name="Henrissat B."/>
            <person name="Kuo A."/>
            <person name="Liang C."/>
            <person name="Lipzen A."/>
            <person name="Lutzoni F."/>
            <person name="Magnuson J."/>
            <person name="Mondo S."/>
            <person name="Nolan M."/>
            <person name="Ohm R."/>
            <person name="Pangilinan J."/>
            <person name="Park H.-J."/>
            <person name="Ramirez L."/>
            <person name="Alfaro M."/>
            <person name="Sun H."/>
            <person name="Tritt A."/>
            <person name="Yoshinaga Y."/>
            <person name="Zwiers L.-H."/>
            <person name="Turgeon B.G."/>
            <person name="Goodwin S.B."/>
            <person name="Spatafora J.W."/>
            <person name="Crous P.W."/>
            <person name="Grigoriev I.V."/>
        </authorList>
    </citation>
    <scope>NUCLEOTIDE SEQUENCE</scope>
    <source>
        <strain evidence="2">P77</strain>
    </source>
</reference>
<gene>
    <name evidence="2" type="ORF">BDW02DRAFT_182476</name>
</gene>
<proteinExistence type="predicted"/>
<feature type="chain" id="PRO_5025448319" evidence="1">
    <location>
        <begin position="25"/>
        <end position="206"/>
    </location>
</feature>
<dbReference type="AlphaFoldDB" id="A0A6A5JZI4"/>
<accession>A0A6A5JZI4</accession>
<protein>
    <submittedName>
        <fullName evidence="2">Uncharacterized protein</fullName>
    </submittedName>
</protein>
<evidence type="ECO:0000313" key="3">
    <source>
        <dbReference type="Proteomes" id="UP000800040"/>
    </source>
</evidence>
<sequence length="206" mass="21270">MMSSAMRHLAPWSLLVLFLAFCVAEPIAKPEAIPQQLTNNAPFSGAVYIVNPDGQQVVAQDANWCPSSASVSCSNVHQPSWCCPADYACAVPANSNGLIGCCPNGHSCNGAVNVAQVTTVTVYPQQETAIVYAQPPTTVYNHPNPAQGGFCATITMDGPGLPKAEEGACGTILIVAGAPSLRIIGATASAVALLLHVAFGRMFNGS</sequence>
<name>A0A6A5JZI4_9PLEO</name>
<organism evidence="2 3">
    <name type="scientific">Decorospora gaudefroyi</name>
    <dbReference type="NCBI Taxonomy" id="184978"/>
    <lineage>
        <taxon>Eukaryota</taxon>
        <taxon>Fungi</taxon>
        <taxon>Dikarya</taxon>
        <taxon>Ascomycota</taxon>
        <taxon>Pezizomycotina</taxon>
        <taxon>Dothideomycetes</taxon>
        <taxon>Pleosporomycetidae</taxon>
        <taxon>Pleosporales</taxon>
        <taxon>Pleosporineae</taxon>
        <taxon>Pleosporaceae</taxon>
        <taxon>Decorospora</taxon>
    </lineage>
</organism>
<keyword evidence="3" id="KW-1185">Reference proteome</keyword>
<dbReference type="OrthoDB" id="2426396at2759"/>
<dbReference type="EMBL" id="ML975464">
    <property type="protein sequence ID" value="KAF1829140.1"/>
    <property type="molecule type" value="Genomic_DNA"/>
</dbReference>
<feature type="signal peptide" evidence="1">
    <location>
        <begin position="1"/>
        <end position="24"/>
    </location>
</feature>
<dbReference type="PANTHER" id="PTHR39599">
    <property type="entry name" value="GPI-ANCHORED PROTEIN (EUROFUNG)-RELATED-RELATED"/>
    <property type="match status" value="1"/>
</dbReference>
<evidence type="ECO:0000313" key="2">
    <source>
        <dbReference type="EMBL" id="KAF1829140.1"/>
    </source>
</evidence>
<dbReference type="PANTHER" id="PTHR39599:SF1">
    <property type="entry name" value="GPI-ANCHORED PROTEIN (EUROFUNG)"/>
    <property type="match status" value="1"/>
</dbReference>
<evidence type="ECO:0000256" key="1">
    <source>
        <dbReference type="SAM" id="SignalP"/>
    </source>
</evidence>
<keyword evidence="1" id="KW-0732">Signal</keyword>